<dbReference type="AlphaFoldDB" id="A0A2J7ZVE3"/>
<protein>
    <submittedName>
        <fullName evidence="2">Uncharacterized protein</fullName>
    </submittedName>
</protein>
<keyword evidence="1" id="KW-1133">Transmembrane helix</keyword>
<keyword evidence="1" id="KW-0472">Membrane</keyword>
<dbReference type="EMBL" id="PGGS01000407">
    <property type="protein sequence ID" value="PNH04251.1"/>
    <property type="molecule type" value="Genomic_DNA"/>
</dbReference>
<accession>A0A2J7ZVE3</accession>
<gene>
    <name evidence="2" type="ORF">TSOC_009598</name>
</gene>
<sequence>MKKPRREIRLVHVAQRQLPLLRFLLLVALAFGAVTAFWLAPAVNAGGSSGRQLQGILSGGHDETNDKLIELLKYAISAKQAPQPAPAPVPVPVVVPAQPAVAAAQPVLASPSDGVALTAAQALLGGNKGGINIVSTSPIALDNPIDISSGSYSSRGSMSKALGR</sequence>
<proteinExistence type="predicted"/>
<keyword evidence="1" id="KW-0812">Transmembrane</keyword>
<feature type="transmembrane region" description="Helical" evidence="1">
    <location>
        <begin position="20"/>
        <end position="40"/>
    </location>
</feature>
<name>A0A2J7ZVE3_9CHLO</name>
<reference evidence="2 3" key="1">
    <citation type="journal article" date="2017" name="Mol. Biol. Evol.">
        <title>The 4-celled Tetrabaena socialis nuclear genome reveals the essential components for genetic control of cell number at the origin of multicellularity in the volvocine lineage.</title>
        <authorList>
            <person name="Featherston J."/>
            <person name="Arakaki Y."/>
            <person name="Hanschen E.R."/>
            <person name="Ferris P.J."/>
            <person name="Michod R.E."/>
            <person name="Olson B.J.S.C."/>
            <person name="Nozaki H."/>
            <person name="Durand P.M."/>
        </authorList>
    </citation>
    <scope>NUCLEOTIDE SEQUENCE [LARGE SCALE GENOMIC DNA]</scope>
    <source>
        <strain evidence="2 3">NIES-571</strain>
    </source>
</reference>
<evidence type="ECO:0000256" key="1">
    <source>
        <dbReference type="SAM" id="Phobius"/>
    </source>
</evidence>
<evidence type="ECO:0000313" key="2">
    <source>
        <dbReference type="EMBL" id="PNH04251.1"/>
    </source>
</evidence>
<dbReference type="Proteomes" id="UP000236333">
    <property type="component" value="Unassembled WGS sequence"/>
</dbReference>
<organism evidence="2 3">
    <name type="scientific">Tetrabaena socialis</name>
    <dbReference type="NCBI Taxonomy" id="47790"/>
    <lineage>
        <taxon>Eukaryota</taxon>
        <taxon>Viridiplantae</taxon>
        <taxon>Chlorophyta</taxon>
        <taxon>core chlorophytes</taxon>
        <taxon>Chlorophyceae</taxon>
        <taxon>CS clade</taxon>
        <taxon>Chlamydomonadales</taxon>
        <taxon>Tetrabaenaceae</taxon>
        <taxon>Tetrabaena</taxon>
    </lineage>
</organism>
<evidence type="ECO:0000313" key="3">
    <source>
        <dbReference type="Proteomes" id="UP000236333"/>
    </source>
</evidence>
<keyword evidence="3" id="KW-1185">Reference proteome</keyword>
<comment type="caution">
    <text evidence="2">The sequence shown here is derived from an EMBL/GenBank/DDBJ whole genome shotgun (WGS) entry which is preliminary data.</text>
</comment>